<dbReference type="PANTHER" id="PTHR30055:SF234">
    <property type="entry name" value="HTH-TYPE TRANSCRIPTIONAL REGULATOR BETI"/>
    <property type="match status" value="1"/>
</dbReference>
<dbReference type="InterPro" id="IPR036271">
    <property type="entry name" value="Tet_transcr_reg_TetR-rel_C_sf"/>
</dbReference>
<feature type="DNA-binding region" description="H-T-H motif" evidence="5">
    <location>
        <begin position="42"/>
        <end position="61"/>
    </location>
</feature>
<gene>
    <name evidence="7" type="ORF">EPA93_04920</name>
</gene>
<evidence type="ECO:0000256" key="3">
    <source>
        <dbReference type="ARBA" id="ARBA00023125"/>
    </source>
</evidence>
<dbReference type="PROSITE" id="PS50977">
    <property type="entry name" value="HTH_TETR_2"/>
    <property type="match status" value="1"/>
</dbReference>
<reference evidence="7 8" key="1">
    <citation type="submission" date="2019-01" db="EMBL/GenBank/DDBJ databases">
        <title>Ktedonosporobacter rubrisoli SCAWS-G2.</title>
        <authorList>
            <person name="Huang Y."/>
            <person name="Yan B."/>
        </authorList>
    </citation>
    <scope>NUCLEOTIDE SEQUENCE [LARGE SCALE GENOMIC DNA]</scope>
    <source>
        <strain evidence="7 8">SCAWS-G2</strain>
    </source>
</reference>
<evidence type="ECO:0000256" key="5">
    <source>
        <dbReference type="PROSITE-ProRule" id="PRU00335"/>
    </source>
</evidence>
<evidence type="ECO:0000313" key="8">
    <source>
        <dbReference type="Proteomes" id="UP000290365"/>
    </source>
</evidence>
<dbReference type="AlphaFoldDB" id="A0A4P6JJS8"/>
<keyword evidence="4" id="KW-0804">Transcription</keyword>
<keyword evidence="2" id="KW-0805">Transcription regulation</keyword>
<name>A0A4P6JJS8_KTERU</name>
<protein>
    <submittedName>
        <fullName evidence="7">TetR/AcrR family transcriptional regulator</fullName>
    </submittedName>
</protein>
<keyword evidence="3 5" id="KW-0238">DNA-binding</keyword>
<dbReference type="KEGG" id="kbs:EPA93_04920"/>
<dbReference type="PANTHER" id="PTHR30055">
    <property type="entry name" value="HTH-TYPE TRANSCRIPTIONAL REGULATOR RUTR"/>
    <property type="match status" value="1"/>
</dbReference>
<organism evidence="7 8">
    <name type="scientific">Ktedonosporobacter rubrisoli</name>
    <dbReference type="NCBI Taxonomy" id="2509675"/>
    <lineage>
        <taxon>Bacteria</taxon>
        <taxon>Bacillati</taxon>
        <taxon>Chloroflexota</taxon>
        <taxon>Ktedonobacteria</taxon>
        <taxon>Ktedonobacterales</taxon>
        <taxon>Ktedonosporobacteraceae</taxon>
        <taxon>Ktedonosporobacter</taxon>
    </lineage>
</organism>
<dbReference type="SUPFAM" id="SSF48498">
    <property type="entry name" value="Tetracyclin repressor-like, C-terminal domain"/>
    <property type="match status" value="1"/>
</dbReference>
<accession>A0A4P6JJS8</accession>
<evidence type="ECO:0000259" key="6">
    <source>
        <dbReference type="PROSITE" id="PS50977"/>
    </source>
</evidence>
<dbReference type="InterPro" id="IPR050109">
    <property type="entry name" value="HTH-type_TetR-like_transc_reg"/>
</dbReference>
<dbReference type="SUPFAM" id="SSF46689">
    <property type="entry name" value="Homeodomain-like"/>
    <property type="match status" value="1"/>
</dbReference>
<dbReference type="OrthoDB" id="9809772at2"/>
<dbReference type="GO" id="GO:0003700">
    <property type="term" value="F:DNA-binding transcription factor activity"/>
    <property type="evidence" value="ECO:0007669"/>
    <property type="project" value="TreeGrafter"/>
</dbReference>
<evidence type="ECO:0000256" key="4">
    <source>
        <dbReference type="ARBA" id="ARBA00023163"/>
    </source>
</evidence>
<dbReference type="Pfam" id="PF00440">
    <property type="entry name" value="TetR_N"/>
    <property type="match status" value="1"/>
</dbReference>
<dbReference type="InterPro" id="IPR009057">
    <property type="entry name" value="Homeodomain-like_sf"/>
</dbReference>
<dbReference type="Pfam" id="PF13977">
    <property type="entry name" value="TetR_C_6"/>
    <property type="match status" value="1"/>
</dbReference>
<proteinExistence type="predicted"/>
<dbReference type="Proteomes" id="UP000290365">
    <property type="component" value="Chromosome"/>
</dbReference>
<evidence type="ECO:0000256" key="2">
    <source>
        <dbReference type="ARBA" id="ARBA00023015"/>
    </source>
</evidence>
<evidence type="ECO:0000313" key="7">
    <source>
        <dbReference type="EMBL" id="QBD75378.1"/>
    </source>
</evidence>
<dbReference type="InterPro" id="IPR001647">
    <property type="entry name" value="HTH_TetR"/>
</dbReference>
<feature type="domain" description="HTH tetR-type" evidence="6">
    <location>
        <begin position="19"/>
        <end position="79"/>
    </location>
</feature>
<dbReference type="InterPro" id="IPR039538">
    <property type="entry name" value="BetI_C"/>
</dbReference>
<dbReference type="PRINTS" id="PR00455">
    <property type="entry name" value="HTHTETR"/>
</dbReference>
<sequence length="205" mass="23268">MRRRESTLTKARHSTPLGDERRQALILAAYRIIAEKGFEGLRIQDVAANAGMNHATLYHYFPAKENLIQGVVEYLRQELVTPLDIPGSDYSTPLGTVRSMFLATHYRLQHTPEFIMVLSELILRSRRDQAIQEALKDMDSRWFGFLKHTLSRGVQEGALRADLDLDQATTTLMALQRGLINLSFTCPELLTVERIIEAVEKLLCG</sequence>
<dbReference type="EMBL" id="CP035758">
    <property type="protein sequence ID" value="QBD75378.1"/>
    <property type="molecule type" value="Genomic_DNA"/>
</dbReference>
<dbReference type="GO" id="GO:0000976">
    <property type="term" value="F:transcription cis-regulatory region binding"/>
    <property type="evidence" value="ECO:0007669"/>
    <property type="project" value="TreeGrafter"/>
</dbReference>
<keyword evidence="1" id="KW-0678">Repressor</keyword>
<dbReference type="Gene3D" id="1.10.357.10">
    <property type="entry name" value="Tetracycline Repressor, domain 2"/>
    <property type="match status" value="1"/>
</dbReference>
<evidence type="ECO:0000256" key="1">
    <source>
        <dbReference type="ARBA" id="ARBA00022491"/>
    </source>
</evidence>
<keyword evidence="8" id="KW-1185">Reference proteome</keyword>